<dbReference type="GO" id="GO:0006325">
    <property type="term" value="P:chromatin organization"/>
    <property type="evidence" value="ECO:0007669"/>
    <property type="project" value="UniProtKB-KW"/>
</dbReference>
<dbReference type="InterPro" id="IPR036420">
    <property type="entry name" value="BRCT_dom_sf"/>
</dbReference>
<dbReference type="SUPFAM" id="SSF52113">
    <property type="entry name" value="BRCT domain"/>
    <property type="match status" value="1"/>
</dbReference>
<dbReference type="PROSITE" id="PS52032">
    <property type="entry name" value="MARR_BRCT_CHROMO"/>
    <property type="match status" value="1"/>
</dbReference>
<feature type="compositionally biased region" description="Basic and acidic residues" evidence="7">
    <location>
        <begin position="327"/>
        <end position="340"/>
    </location>
</feature>
<dbReference type="OrthoDB" id="118550at2759"/>
<dbReference type="FunFam" id="1.10.10.10:FF:000020">
    <property type="entry name" value="SWI/SNF complex subunit SMARCC2 isoform c"/>
    <property type="match status" value="1"/>
</dbReference>
<dbReference type="PROSITE" id="PS51293">
    <property type="entry name" value="SANT"/>
    <property type="match status" value="1"/>
</dbReference>
<feature type="region of interest" description="Disordered" evidence="7">
    <location>
        <begin position="695"/>
        <end position="728"/>
    </location>
</feature>
<feature type="domain" description="SWIRM" evidence="9">
    <location>
        <begin position="423"/>
        <end position="520"/>
    </location>
</feature>
<evidence type="ECO:0000256" key="1">
    <source>
        <dbReference type="ARBA" id="ARBA00004123"/>
    </source>
</evidence>
<keyword evidence="5" id="KW-0539">Nucleus</keyword>
<dbReference type="InterPro" id="IPR007526">
    <property type="entry name" value="SWIRM"/>
</dbReference>
<evidence type="ECO:0000256" key="6">
    <source>
        <dbReference type="ARBA" id="ARBA00049655"/>
    </source>
</evidence>
<dbReference type="InterPro" id="IPR001005">
    <property type="entry name" value="SANT/Myb"/>
</dbReference>
<name>A0A835NDA1_9PASS</name>
<dbReference type="InterPro" id="IPR032451">
    <property type="entry name" value="SMARCC_C"/>
</dbReference>
<keyword evidence="14" id="KW-1185">Reference proteome</keyword>
<feature type="domain" description="Chromo" evidence="11">
    <location>
        <begin position="1"/>
        <end position="270"/>
    </location>
</feature>
<reference evidence="13 14" key="2">
    <citation type="journal article" date="2021" name="J. Hered.">
        <title>Feather Gene Expression Elucidates the Developmental Basis of Plumage Iridescence in African Starlings.</title>
        <authorList>
            <person name="Rubenstein D.R."/>
            <person name="Corvelo A."/>
            <person name="MacManes M.D."/>
            <person name="Maia R."/>
            <person name="Narzisi G."/>
            <person name="Rousaki A."/>
            <person name="Vandenabeele P."/>
            <person name="Shawkey M.D."/>
            <person name="Solomon J."/>
        </authorList>
    </citation>
    <scope>NUCLEOTIDE SEQUENCE [LARGE SCALE GENOMIC DNA]</scope>
    <source>
        <strain evidence="13">SS15</strain>
    </source>
</reference>
<dbReference type="Pfam" id="PF16495">
    <property type="entry name" value="SWIRM-assoc_1"/>
    <property type="match status" value="1"/>
</dbReference>
<dbReference type="SMART" id="SM00298">
    <property type="entry name" value="CHROMO"/>
    <property type="match status" value="1"/>
</dbReference>
<evidence type="ECO:0000259" key="10">
    <source>
        <dbReference type="PROSITE" id="PS51293"/>
    </source>
</evidence>
<reference evidence="13" key="3">
    <citation type="submission" date="2022-01" db="EMBL/GenBank/DDBJ databases">
        <authorList>
            <person name="Rubenstein D.R."/>
        </authorList>
    </citation>
    <scope>NUCLEOTIDE SEQUENCE</scope>
    <source>
        <strain evidence="13">SS15</strain>
        <tissue evidence="13">Liver</tissue>
    </source>
</reference>
<comment type="similarity">
    <text evidence="6">Belongs to the SMARCC family.</text>
</comment>
<dbReference type="SUPFAM" id="SSF46689">
    <property type="entry name" value="Homeodomain-like"/>
    <property type="match status" value="2"/>
</dbReference>
<feature type="region of interest" description="Disordered" evidence="7">
    <location>
        <begin position="827"/>
        <end position="904"/>
    </location>
</feature>
<dbReference type="GO" id="GO:0045202">
    <property type="term" value="C:synapse"/>
    <property type="evidence" value="ECO:0007669"/>
    <property type="project" value="TreeGrafter"/>
</dbReference>
<dbReference type="SMART" id="SM00717">
    <property type="entry name" value="SANT"/>
    <property type="match status" value="1"/>
</dbReference>
<dbReference type="Pfam" id="PF16496">
    <property type="entry name" value="SWIRM-assoc_2"/>
    <property type="match status" value="1"/>
</dbReference>
<feature type="region of interest" description="Disordered" evidence="7">
    <location>
        <begin position="252"/>
        <end position="410"/>
    </location>
</feature>
<dbReference type="InterPro" id="IPR009057">
    <property type="entry name" value="Homeodomain-like_sf"/>
</dbReference>
<comment type="subcellular location">
    <subcellularLocation>
        <location evidence="1">Nucleus</location>
    </subcellularLocation>
</comment>
<keyword evidence="3" id="KW-0805">Transcription regulation</keyword>
<feature type="compositionally biased region" description="Low complexity" evidence="7">
    <location>
        <begin position="851"/>
        <end position="873"/>
    </location>
</feature>
<protein>
    <submittedName>
        <fullName evidence="12">SWI/SNF complex subunit SMARCC2</fullName>
    </submittedName>
</protein>
<evidence type="ECO:0000256" key="4">
    <source>
        <dbReference type="ARBA" id="ARBA00023163"/>
    </source>
</evidence>
<reference evidence="12" key="1">
    <citation type="submission" date="2020-10" db="EMBL/GenBank/DDBJ databases">
        <title>Feather gene expression reveals the developmental basis of iridescence in African starlings.</title>
        <authorList>
            <person name="Rubenstein D.R."/>
        </authorList>
    </citation>
    <scope>NUCLEOTIDE SEQUENCE</scope>
    <source>
        <strain evidence="12">SS15</strain>
        <tissue evidence="12">Liver</tissue>
    </source>
</reference>
<evidence type="ECO:0000259" key="8">
    <source>
        <dbReference type="PROSITE" id="PS50090"/>
    </source>
</evidence>
<feature type="compositionally biased region" description="Basic and acidic residues" evidence="7">
    <location>
        <begin position="700"/>
        <end position="728"/>
    </location>
</feature>
<organism evidence="12">
    <name type="scientific">Lamprotornis superbus</name>
    <dbReference type="NCBI Taxonomy" id="245042"/>
    <lineage>
        <taxon>Eukaryota</taxon>
        <taxon>Metazoa</taxon>
        <taxon>Chordata</taxon>
        <taxon>Craniata</taxon>
        <taxon>Vertebrata</taxon>
        <taxon>Euteleostomi</taxon>
        <taxon>Archelosauria</taxon>
        <taxon>Archosauria</taxon>
        <taxon>Dinosauria</taxon>
        <taxon>Saurischia</taxon>
        <taxon>Theropoda</taxon>
        <taxon>Coelurosauria</taxon>
        <taxon>Aves</taxon>
        <taxon>Neognathae</taxon>
        <taxon>Neoaves</taxon>
        <taxon>Telluraves</taxon>
        <taxon>Australaves</taxon>
        <taxon>Passeriformes</taxon>
        <taxon>Sturnidae</taxon>
        <taxon>Lamprotornis</taxon>
    </lineage>
</organism>
<evidence type="ECO:0000256" key="5">
    <source>
        <dbReference type="ARBA" id="ARBA00023242"/>
    </source>
</evidence>
<dbReference type="FunFam" id="1.10.10.60:FF:000014">
    <property type="entry name" value="SWI/SNF complex subunit SMARCC2 isoform C"/>
    <property type="match status" value="1"/>
</dbReference>
<comment type="caution">
    <text evidence="12">The sequence shown here is derived from an EMBL/GenBank/DDBJ whole genome shotgun (WGS) entry which is preliminary data.</text>
</comment>
<dbReference type="InterPro" id="IPR017884">
    <property type="entry name" value="SANT_dom"/>
</dbReference>
<dbReference type="AlphaFoldDB" id="A0A835NDA1"/>
<dbReference type="GO" id="GO:0016514">
    <property type="term" value="C:SWI/SNF complex"/>
    <property type="evidence" value="ECO:0007669"/>
    <property type="project" value="UniProtKB-ARBA"/>
</dbReference>
<dbReference type="PROSITE" id="PS50090">
    <property type="entry name" value="MYB_LIKE"/>
    <property type="match status" value="1"/>
</dbReference>
<feature type="domain" description="Myb-like" evidence="8">
    <location>
        <begin position="602"/>
        <end position="644"/>
    </location>
</feature>
<dbReference type="InterPro" id="IPR000953">
    <property type="entry name" value="Chromo/chromo_shadow_dom"/>
</dbReference>
<dbReference type="InterPro" id="IPR032450">
    <property type="entry name" value="SMARCC_N"/>
</dbReference>
<keyword evidence="2" id="KW-0156">Chromatin regulator</keyword>
<dbReference type="EMBL" id="JADDUC010000593">
    <property type="protein sequence ID" value="KAG0113048.1"/>
    <property type="molecule type" value="Genomic_DNA"/>
</dbReference>
<keyword evidence="4" id="KW-0804">Transcription</keyword>
<evidence type="ECO:0000259" key="9">
    <source>
        <dbReference type="PROSITE" id="PS50934"/>
    </source>
</evidence>
<dbReference type="GO" id="GO:0031981">
    <property type="term" value="C:nuclear lumen"/>
    <property type="evidence" value="ECO:0007669"/>
    <property type="project" value="UniProtKB-ARBA"/>
</dbReference>
<feature type="compositionally biased region" description="Pro residues" evidence="7">
    <location>
        <begin position="886"/>
        <end position="904"/>
    </location>
</feature>
<dbReference type="EMBL" id="JADDUC020000034">
    <property type="protein sequence ID" value="KAI1229856.1"/>
    <property type="molecule type" value="Genomic_DNA"/>
</dbReference>
<feature type="region of interest" description="Disordered" evidence="7">
    <location>
        <begin position="542"/>
        <end position="572"/>
    </location>
</feature>
<dbReference type="Gene3D" id="1.10.10.60">
    <property type="entry name" value="Homeodomain-like"/>
    <property type="match status" value="1"/>
</dbReference>
<evidence type="ECO:0000313" key="12">
    <source>
        <dbReference type="EMBL" id="KAG0113048.1"/>
    </source>
</evidence>
<evidence type="ECO:0000313" key="13">
    <source>
        <dbReference type="EMBL" id="KAI1229856.1"/>
    </source>
</evidence>
<dbReference type="PANTHER" id="PTHR15381">
    <property type="entry name" value="CHONDROITIN SULFATE PROTEOGLYCAN 5 -RELATED"/>
    <property type="match status" value="1"/>
</dbReference>
<dbReference type="Pfam" id="PF04433">
    <property type="entry name" value="SWIRM"/>
    <property type="match status" value="1"/>
</dbReference>
<evidence type="ECO:0000259" key="11">
    <source>
        <dbReference type="PROSITE" id="PS52032"/>
    </source>
</evidence>
<dbReference type="GO" id="GO:0006355">
    <property type="term" value="P:regulation of DNA-templated transcription"/>
    <property type="evidence" value="ECO:0007669"/>
    <property type="project" value="UniProtKB-ARBA"/>
</dbReference>
<dbReference type="PANTHER" id="PTHR15381:SF1">
    <property type="entry name" value="CHONDROITIN SULFATE PROTEOGLYCAN 5"/>
    <property type="match status" value="1"/>
</dbReference>
<dbReference type="Pfam" id="PF00249">
    <property type="entry name" value="Myb_DNA-binding"/>
    <property type="match status" value="1"/>
</dbReference>
<dbReference type="Proteomes" id="UP000618051">
    <property type="component" value="Unassembled WGS sequence"/>
</dbReference>
<evidence type="ECO:0000256" key="3">
    <source>
        <dbReference type="ARBA" id="ARBA00023015"/>
    </source>
</evidence>
<evidence type="ECO:0000313" key="14">
    <source>
        <dbReference type="Proteomes" id="UP000618051"/>
    </source>
</evidence>
<feature type="non-terminal residue" evidence="12">
    <location>
        <position position="1"/>
    </location>
</feature>
<feature type="compositionally biased region" description="Polar residues" evidence="7">
    <location>
        <begin position="271"/>
        <end position="280"/>
    </location>
</feature>
<accession>A0A835NDA1</accession>
<evidence type="ECO:0000256" key="7">
    <source>
        <dbReference type="SAM" id="MobiDB-lite"/>
    </source>
</evidence>
<dbReference type="PROSITE" id="PS50934">
    <property type="entry name" value="SWIRM"/>
    <property type="match status" value="1"/>
</dbReference>
<dbReference type="InterPro" id="IPR049898">
    <property type="entry name" value="MARR_BRCT_CHROMO"/>
</dbReference>
<feature type="domain" description="SANT" evidence="10">
    <location>
        <begin position="597"/>
        <end position="648"/>
    </location>
</feature>
<proteinExistence type="inferred from homology"/>
<dbReference type="Gene3D" id="1.10.10.10">
    <property type="entry name" value="Winged helix-like DNA-binding domain superfamily/Winged helix DNA-binding domain"/>
    <property type="match status" value="1"/>
</dbReference>
<sequence>MADGGPNVKYYEASDTVSQFDNVRLWLGKNYKKYIQAEPPTNKSLSSLVVQLLQFQEEVFGKHVSNAPLTKLPIKCFLDFKAGGALCHILAAAYKFKSDQGWRRFDFQNPSRMDRNVEMFMTIEKSLVQNNCLARPNIFLHQEIEPKLLGKLKDIVKRHQGTVTEDKSNASHIVCPVPGNLEEEEWVRPVMKRDKQVLLHWGYYPDSYDTWIPASEIEASVEDPPTPEKPRKVHAKWILDTDTFNEWMNEEDYEVTDEKSPVTRRKKISAKTLTDEVNSPDSDRRDKKGGNYKKRKRSPSPSPTPEAKKKNAKKGPSTPYNKSKRGHREEEQEDLTKDMDEPSPVPNVEEVTLPKTVNTKKDSESAPVKGGTMTDLGESEEPQQSPGTPSLADEEENGTGSKGEQAKNPDLHEDNVTEQTHHIIIPSYAAWFDYNSVHAIERRALPEFFNGKNKSKTPEIYLAYRNFMIDTYRLNPQEYLTSTACRRNLAGDVCAIMRVHAFLEQWGLINYQVDAESRPTPMGPPPTSHFHVLADTPSGLVPLQPKTPQQQPSSASQQMLNFPDKGKEKPADMQNFGLRTDMYTKKNVPSKSKAAASATREWTEQETLLLLEALEMYKDDWNKVSEHVGSRTQDECILHFLRLPIEDPYLENSDASLGPLAYQPVPFSQSGNPVMSTVAFLASVVDPRVASAAAKAALGEPEKEKEVKEGQDEAPKEPPEPEAERKAKVERDIGEGNLSTAAAAALAAAAVKAKHLAAVEERKIKSLVALLVETQMKKLEIKLRHFEELETIMDREREALEYQRQQLLADRQAFHMEQLKYAEMRARQQHFQHLQQQQQQQQPPLPPGAQPLPAAAAPLAPAAHPLAAQPTPAMVGPAEPVGQPLPGAPPPQPPPPPGAPAVPH</sequence>
<feature type="compositionally biased region" description="Low complexity" evidence="7">
    <location>
        <begin position="544"/>
        <end position="558"/>
    </location>
</feature>
<dbReference type="GO" id="GO:0048858">
    <property type="term" value="P:cell projection morphogenesis"/>
    <property type="evidence" value="ECO:0007669"/>
    <property type="project" value="TreeGrafter"/>
</dbReference>
<gene>
    <name evidence="13" type="ORF">IHE44_0010864</name>
    <name evidence="12" type="ORF">IHE44_012215</name>
</gene>
<dbReference type="InterPro" id="IPR036388">
    <property type="entry name" value="WH-like_DNA-bd_sf"/>
</dbReference>
<evidence type="ECO:0000256" key="2">
    <source>
        <dbReference type="ARBA" id="ARBA00022853"/>
    </source>
</evidence>
<feature type="compositionally biased region" description="Low complexity" evidence="7">
    <location>
        <begin position="829"/>
        <end position="842"/>
    </location>
</feature>